<feature type="compositionally biased region" description="Basic and acidic residues" evidence="1">
    <location>
        <begin position="479"/>
        <end position="488"/>
    </location>
</feature>
<accession>D7FHS7</accession>
<dbReference type="EMBL" id="FN649760">
    <property type="protein sequence ID" value="CBJ28632.1"/>
    <property type="molecule type" value="Genomic_DNA"/>
</dbReference>
<feature type="compositionally biased region" description="Low complexity" evidence="1">
    <location>
        <begin position="401"/>
        <end position="413"/>
    </location>
</feature>
<keyword evidence="3" id="KW-1185">Reference proteome</keyword>
<sequence length="589" mass="61132">MSALFDDAERFDSLIVVGDTVRRVKDATEEHVGPGAYSPSMAKSKDFGHIGVSTSRRSNMDPPLSPRSTEHQRHATGSVVRDGVWFHPSPFLAAGPGPGAYSPSIISSDHERGRTAKPSSGAVGRQAWDLRGSAGGTPLSNFRNGFSVSSSMGTTPRMVDFAQVALRDGVLLLRSANDGHRSNGIGPGEYHGVSNGQDPMTKRSYNMRAQSSQIRRERSLSFSGTSSTAKAFLSLASSMARTAPTRSNKEAASCRPDLHLLGRNTYPAPGGVGGRGGDGRSTSPGKERRTDTGSRSLSPKANRGRSGFAIRGAAGGRYGRGDGIGGVGHGPATFHPISQQQQQQQQQQGRGRQARTTSSGASRECRSLSPRGRDSGGRPVGGGRASPPLRAEHGSSRRKNATSVSISAPSSPRNSRRSTAKKYASTTGGITGAVGGGNGGSNGSDASYTFDYFGLAGQRGVWRGLEAVSAARAEVGIEATKDNDDGHNSNKQASATGSRGGNEAQSAAGETESESGRGRGAGGGGARGRRGEPGSLLPERVPAKGVCSPPKETRDDLHTYYAAVNRTTAALDSTSGSNLPPPPSPRALR</sequence>
<feature type="region of interest" description="Disordered" evidence="1">
    <location>
        <begin position="240"/>
        <end position="449"/>
    </location>
</feature>
<feature type="compositionally biased region" description="Gly residues" evidence="1">
    <location>
        <begin position="313"/>
        <end position="329"/>
    </location>
</feature>
<dbReference type="AlphaFoldDB" id="D7FHS7"/>
<dbReference type="Proteomes" id="UP000002630">
    <property type="component" value="Unassembled WGS sequence"/>
</dbReference>
<feature type="compositionally biased region" description="Basic and acidic residues" evidence="1">
    <location>
        <begin position="363"/>
        <end position="376"/>
    </location>
</feature>
<feature type="region of interest" description="Disordered" evidence="1">
    <location>
        <begin position="478"/>
        <end position="589"/>
    </location>
</feature>
<protein>
    <submittedName>
        <fullName evidence="2">Uncharacterized protein</fullName>
    </submittedName>
</protein>
<name>D7FHS7_ECTSI</name>
<organism evidence="2 3">
    <name type="scientific">Ectocarpus siliculosus</name>
    <name type="common">Brown alga</name>
    <name type="synonym">Conferva siliculosa</name>
    <dbReference type="NCBI Taxonomy" id="2880"/>
    <lineage>
        <taxon>Eukaryota</taxon>
        <taxon>Sar</taxon>
        <taxon>Stramenopiles</taxon>
        <taxon>Ochrophyta</taxon>
        <taxon>PX clade</taxon>
        <taxon>Phaeophyceae</taxon>
        <taxon>Ectocarpales</taxon>
        <taxon>Ectocarpaceae</taxon>
        <taxon>Ectocarpus</taxon>
    </lineage>
</organism>
<feature type="compositionally biased region" description="Polar residues" evidence="1">
    <location>
        <begin position="565"/>
        <end position="578"/>
    </location>
</feature>
<evidence type="ECO:0000313" key="3">
    <source>
        <dbReference type="Proteomes" id="UP000002630"/>
    </source>
</evidence>
<proteinExistence type="predicted"/>
<feature type="region of interest" description="Disordered" evidence="1">
    <location>
        <begin position="31"/>
        <end position="74"/>
    </location>
</feature>
<evidence type="ECO:0000256" key="1">
    <source>
        <dbReference type="SAM" id="MobiDB-lite"/>
    </source>
</evidence>
<feature type="compositionally biased region" description="Pro residues" evidence="1">
    <location>
        <begin position="579"/>
        <end position="589"/>
    </location>
</feature>
<feature type="compositionally biased region" description="Polar residues" evidence="1">
    <location>
        <begin position="194"/>
        <end position="213"/>
    </location>
</feature>
<feature type="compositionally biased region" description="Gly residues" evidence="1">
    <location>
        <begin position="429"/>
        <end position="442"/>
    </location>
</feature>
<gene>
    <name evidence="2" type="ORF">Esi_0110_0069</name>
</gene>
<feature type="compositionally biased region" description="Low complexity" evidence="1">
    <location>
        <begin position="339"/>
        <end position="351"/>
    </location>
</feature>
<dbReference type="OrthoDB" id="10520723at2759"/>
<feature type="region of interest" description="Disordered" evidence="1">
    <location>
        <begin position="182"/>
        <end position="223"/>
    </location>
</feature>
<reference evidence="2 3" key="1">
    <citation type="journal article" date="2010" name="Nature">
        <title>The Ectocarpus genome and the independent evolution of multicellularity in brown algae.</title>
        <authorList>
            <person name="Cock J.M."/>
            <person name="Sterck L."/>
            <person name="Rouze P."/>
            <person name="Scornet D."/>
            <person name="Allen A.E."/>
            <person name="Amoutzias G."/>
            <person name="Anthouard V."/>
            <person name="Artiguenave F."/>
            <person name="Aury J.M."/>
            <person name="Badger J.H."/>
            <person name="Beszteri B."/>
            <person name="Billiau K."/>
            <person name="Bonnet E."/>
            <person name="Bothwell J.H."/>
            <person name="Bowler C."/>
            <person name="Boyen C."/>
            <person name="Brownlee C."/>
            <person name="Carrano C.J."/>
            <person name="Charrier B."/>
            <person name="Cho G.Y."/>
            <person name="Coelho S.M."/>
            <person name="Collen J."/>
            <person name="Corre E."/>
            <person name="Da Silva C."/>
            <person name="Delage L."/>
            <person name="Delaroque N."/>
            <person name="Dittami S.M."/>
            <person name="Doulbeau S."/>
            <person name="Elias M."/>
            <person name="Farnham G."/>
            <person name="Gachon C.M."/>
            <person name="Gschloessl B."/>
            <person name="Heesch S."/>
            <person name="Jabbari K."/>
            <person name="Jubin C."/>
            <person name="Kawai H."/>
            <person name="Kimura K."/>
            <person name="Kloareg B."/>
            <person name="Kupper F.C."/>
            <person name="Lang D."/>
            <person name="Le Bail A."/>
            <person name="Leblanc C."/>
            <person name="Lerouge P."/>
            <person name="Lohr M."/>
            <person name="Lopez P.J."/>
            <person name="Martens C."/>
            <person name="Maumus F."/>
            <person name="Michel G."/>
            <person name="Miranda-Saavedra D."/>
            <person name="Morales J."/>
            <person name="Moreau H."/>
            <person name="Motomura T."/>
            <person name="Nagasato C."/>
            <person name="Napoli C.A."/>
            <person name="Nelson D.R."/>
            <person name="Nyvall-Collen P."/>
            <person name="Peters A.F."/>
            <person name="Pommier C."/>
            <person name="Potin P."/>
            <person name="Poulain J."/>
            <person name="Quesneville H."/>
            <person name="Read B."/>
            <person name="Rensing S.A."/>
            <person name="Ritter A."/>
            <person name="Rousvoal S."/>
            <person name="Samanta M."/>
            <person name="Samson G."/>
            <person name="Schroeder D.C."/>
            <person name="Segurens B."/>
            <person name="Strittmatter M."/>
            <person name="Tonon T."/>
            <person name="Tregear J.W."/>
            <person name="Valentin K."/>
            <person name="von Dassow P."/>
            <person name="Yamagishi T."/>
            <person name="Van de Peer Y."/>
            <person name="Wincker P."/>
        </authorList>
    </citation>
    <scope>NUCLEOTIDE SEQUENCE [LARGE SCALE GENOMIC DNA]</scope>
    <source>
        <strain evidence="3">Ec32 / CCAP1310/4</strain>
    </source>
</reference>
<evidence type="ECO:0000313" key="2">
    <source>
        <dbReference type="EMBL" id="CBJ28632.1"/>
    </source>
</evidence>
<dbReference type="InParanoid" id="D7FHS7"/>